<name>I7GMV2_MACFA</name>
<proteinExistence type="evidence at transcript level"/>
<reference evidence="2" key="1">
    <citation type="journal article" date="2007" name="PLoS Biol.">
        <title>Rate of evolution in brain-expressed genes in humans and other primates.</title>
        <authorList>
            <person name="Wang H.-Y."/>
            <person name="Chien H.-C."/>
            <person name="Osada N."/>
            <person name="Hashimoto K."/>
            <person name="Sugano S."/>
            <person name="Gojobori T."/>
            <person name="Chou C.-K."/>
            <person name="Tsai S.-F."/>
            <person name="Wu C.-I."/>
            <person name="Shen C.-K.J."/>
        </authorList>
    </citation>
    <scope>NUCLEOTIDE SEQUENCE</scope>
</reference>
<accession>I7GMV2</accession>
<evidence type="ECO:0000256" key="1">
    <source>
        <dbReference type="SAM" id="MobiDB-lite"/>
    </source>
</evidence>
<dbReference type="EMBL" id="AB173691">
    <property type="protein sequence ID" value="BAE90753.1"/>
    <property type="molecule type" value="mRNA"/>
</dbReference>
<sequence>MRVLPLQARCPCQATPWGTQQFRASASISFDTQEPTSPAHFSPRTSVAGPPVPDSGNPGV</sequence>
<feature type="compositionally biased region" description="Polar residues" evidence="1">
    <location>
        <begin position="24"/>
        <end position="36"/>
    </location>
</feature>
<protein>
    <submittedName>
        <fullName evidence="2">Macaca fascicularis brain cDNA clone: QflA-23759, similar to human protein predicted by clone 23882 (HSU79303), mRNA, RefSeq: NM_013301.1</fullName>
    </submittedName>
</protein>
<dbReference type="AlphaFoldDB" id="I7GMV2"/>
<feature type="region of interest" description="Disordered" evidence="1">
    <location>
        <begin position="24"/>
        <end position="60"/>
    </location>
</feature>
<organism evidence="2">
    <name type="scientific">Macaca fascicularis</name>
    <name type="common">Crab-eating macaque</name>
    <name type="synonym">Cynomolgus monkey</name>
    <dbReference type="NCBI Taxonomy" id="9541"/>
    <lineage>
        <taxon>Eukaryota</taxon>
        <taxon>Metazoa</taxon>
        <taxon>Chordata</taxon>
        <taxon>Craniata</taxon>
        <taxon>Vertebrata</taxon>
        <taxon>Euteleostomi</taxon>
        <taxon>Mammalia</taxon>
        <taxon>Eutheria</taxon>
        <taxon>Euarchontoglires</taxon>
        <taxon>Primates</taxon>
        <taxon>Haplorrhini</taxon>
        <taxon>Catarrhini</taxon>
        <taxon>Cercopithecidae</taxon>
        <taxon>Cercopithecinae</taxon>
        <taxon>Macaca</taxon>
    </lineage>
</organism>
<evidence type="ECO:0000313" key="2">
    <source>
        <dbReference type="EMBL" id="BAE90753.1"/>
    </source>
</evidence>